<evidence type="ECO:0000313" key="1">
    <source>
        <dbReference type="EMBL" id="KIH43351.1"/>
    </source>
</evidence>
<protein>
    <submittedName>
        <fullName evidence="1">Uncharacterized protein</fullName>
    </submittedName>
</protein>
<evidence type="ECO:0000313" key="2">
    <source>
        <dbReference type="Proteomes" id="UP000054047"/>
    </source>
</evidence>
<dbReference type="Proteomes" id="UP000054047">
    <property type="component" value="Unassembled WGS sequence"/>
</dbReference>
<name>A0A0C2FEB6_9BILA</name>
<organism evidence="1 2">
    <name type="scientific">Ancylostoma duodenale</name>
    <dbReference type="NCBI Taxonomy" id="51022"/>
    <lineage>
        <taxon>Eukaryota</taxon>
        <taxon>Metazoa</taxon>
        <taxon>Ecdysozoa</taxon>
        <taxon>Nematoda</taxon>
        <taxon>Chromadorea</taxon>
        <taxon>Rhabditida</taxon>
        <taxon>Rhabditina</taxon>
        <taxon>Rhabditomorpha</taxon>
        <taxon>Strongyloidea</taxon>
        <taxon>Ancylostomatidae</taxon>
        <taxon>Ancylostomatinae</taxon>
        <taxon>Ancylostoma</taxon>
    </lineage>
</organism>
<dbReference type="AlphaFoldDB" id="A0A0C2FEB6"/>
<sequence length="125" mass="13990">MLERGRRRLSRPVDPLLSRKRPIRVVSCSNESMSIIKFILTRTPIPPTPLLSQVPRNSSPPVSKVALSGRCLLVSVSPMASYMTFLACIIKFPMQASNARVQAAPTEILTREKSNVACEWELQLR</sequence>
<gene>
    <name evidence="1" type="ORF">ANCDUO_26646</name>
</gene>
<accession>A0A0C2FEB6</accession>
<keyword evidence="2" id="KW-1185">Reference proteome</keyword>
<reference evidence="1 2" key="1">
    <citation type="submission" date="2013-12" db="EMBL/GenBank/DDBJ databases">
        <title>Draft genome of the parsitic nematode Ancylostoma duodenale.</title>
        <authorList>
            <person name="Mitreva M."/>
        </authorList>
    </citation>
    <scope>NUCLEOTIDE SEQUENCE [LARGE SCALE GENOMIC DNA]</scope>
    <source>
        <strain evidence="1 2">Zhejiang</strain>
    </source>
</reference>
<dbReference type="EMBL" id="KN786653">
    <property type="protein sequence ID" value="KIH43351.1"/>
    <property type="molecule type" value="Genomic_DNA"/>
</dbReference>
<proteinExistence type="predicted"/>